<dbReference type="OrthoDB" id="1274115at2759"/>
<sequence>MKIENRTFIISGGASGLGRATTLDIVAKGGNVAILDLNESLAKEVISSTSSSKVKFFSTDVTDTEQVASSVKSAAEWAVSSKAPLGGIIAAAGVANPALIYGRQGPLDLDGFKFVNDINVVGTVDLVRNGLEYLTKVEPEGPDGERGVIIMVASAAAYEGQSGQVAYSASKGAIVSMTLPMARDLSRYGVRVMTLAPSMFDSPMTERMPAKVKESLMRSMEFPKRPGKPHEFAQVAVACIESSILNGEVIRLDGGSRMPARL</sequence>
<dbReference type="InterPro" id="IPR036291">
    <property type="entry name" value="NAD(P)-bd_dom_sf"/>
</dbReference>
<dbReference type="STRING" id="97331.A0A437A6J5"/>
<reference evidence="3 4" key="1">
    <citation type="submission" date="2019-01" db="EMBL/GenBank/DDBJ databases">
        <title>Intercellular communication is required for trap formation in the nematode-trapping fungus Duddingtonia flagrans.</title>
        <authorList>
            <person name="Youssar L."/>
            <person name="Wernet V."/>
            <person name="Hensel N."/>
            <person name="Hildebrandt H.-G."/>
            <person name="Fischer R."/>
        </authorList>
    </citation>
    <scope>NUCLEOTIDE SEQUENCE [LARGE SCALE GENOMIC DNA]</scope>
    <source>
        <strain evidence="3 4">CBS H-5679</strain>
    </source>
</reference>
<dbReference type="GeneID" id="93587216"/>
<proteinExistence type="predicted"/>
<dbReference type="GO" id="GO:0016491">
    <property type="term" value="F:oxidoreductase activity"/>
    <property type="evidence" value="ECO:0007669"/>
    <property type="project" value="UniProtKB-KW"/>
</dbReference>
<evidence type="ECO:0000313" key="3">
    <source>
        <dbReference type="EMBL" id="RVD86640.1"/>
    </source>
</evidence>
<organism evidence="3 4">
    <name type="scientific">Arthrobotrys flagrans</name>
    <name type="common">Nematode-trapping fungus</name>
    <name type="synonym">Trichothecium flagrans</name>
    <dbReference type="NCBI Taxonomy" id="97331"/>
    <lineage>
        <taxon>Eukaryota</taxon>
        <taxon>Fungi</taxon>
        <taxon>Dikarya</taxon>
        <taxon>Ascomycota</taxon>
        <taxon>Pezizomycotina</taxon>
        <taxon>Orbiliomycetes</taxon>
        <taxon>Orbiliales</taxon>
        <taxon>Orbiliaceae</taxon>
        <taxon>Arthrobotrys</taxon>
    </lineage>
</organism>
<keyword evidence="2" id="KW-0560">Oxidoreductase</keyword>
<evidence type="ECO:0008006" key="5">
    <source>
        <dbReference type="Google" id="ProtNLM"/>
    </source>
</evidence>
<evidence type="ECO:0000256" key="2">
    <source>
        <dbReference type="ARBA" id="ARBA00023002"/>
    </source>
</evidence>
<comment type="caution">
    <text evidence="3">The sequence shown here is derived from an EMBL/GenBank/DDBJ whole genome shotgun (WGS) entry which is preliminary data.</text>
</comment>
<dbReference type="InterPro" id="IPR020904">
    <property type="entry name" value="Sc_DH/Rdtase_CS"/>
</dbReference>
<keyword evidence="4" id="KW-1185">Reference proteome</keyword>
<dbReference type="PRINTS" id="PR00081">
    <property type="entry name" value="GDHRDH"/>
</dbReference>
<gene>
    <name evidence="3" type="ORF">DFL_004905</name>
</gene>
<dbReference type="PANTHER" id="PTHR43658:SF8">
    <property type="entry name" value="17-BETA-HYDROXYSTEROID DEHYDROGENASE 14-RELATED"/>
    <property type="match status" value="1"/>
</dbReference>
<dbReference type="Proteomes" id="UP000283090">
    <property type="component" value="Unassembled WGS sequence"/>
</dbReference>
<name>A0A437A6J5_ARTFL</name>
<dbReference type="InterPro" id="IPR002347">
    <property type="entry name" value="SDR_fam"/>
</dbReference>
<dbReference type="RefSeq" id="XP_067492184.1">
    <property type="nucleotide sequence ID" value="XM_067634080.1"/>
</dbReference>
<protein>
    <recommendedName>
        <fullName evidence="5">3-hydroxyacyl-CoA dehydrogenase type-2</fullName>
    </recommendedName>
</protein>
<dbReference type="AlphaFoldDB" id="A0A437A6J5"/>
<evidence type="ECO:0000313" key="4">
    <source>
        <dbReference type="Proteomes" id="UP000283090"/>
    </source>
</evidence>
<keyword evidence="1" id="KW-0521">NADP</keyword>
<evidence type="ECO:0000256" key="1">
    <source>
        <dbReference type="ARBA" id="ARBA00022857"/>
    </source>
</evidence>
<dbReference type="SUPFAM" id="SSF51735">
    <property type="entry name" value="NAD(P)-binding Rossmann-fold domains"/>
    <property type="match status" value="1"/>
</dbReference>
<accession>A0A437A6J5</accession>
<dbReference type="Pfam" id="PF00106">
    <property type="entry name" value="adh_short"/>
    <property type="match status" value="1"/>
</dbReference>
<dbReference type="PANTHER" id="PTHR43658">
    <property type="entry name" value="SHORT-CHAIN DEHYDROGENASE/REDUCTASE"/>
    <property type="match status" value="1"/>
</dbReference>
<dbReference type="Gene3D" id="3.40.50.720">
    <property type="entry name" value="NAD(P)-binding Rossmann-like Domain"/>
    <property type="match status" value="1"/>
</dbReference>
<dbReference type="PROSITE" id="PS00061">
    <property type="entry name" value="ADH_SHORT"/>
    <property type="match status" value="1"/>
</dbReference>
<dbReference type="EMBL" id="SAEB01000006">
    <property type="protein sequence ID" value="RVD86640.1"/>
    <property type="molecule type" value="Genomic_DNA"/>
</dbReference>
<dbReference type="VEuPathDB" id="FungiDB:DFL_004905"/>